<keyword evidence="3 4" id="KW-0413">Isomerase</keyword>
<dbReference type="EMBL" id="CP017812">
    <property type="protein sequence ID" value="AOZ72254.1"/>
    <property type="molecule type" value="Genomic_DNA"/>
</dbReference>
<dbReference type="CDD" id="cd02570">
    <property type="entry name" value="PseudoU_synth_EcTruA"/>
    <property type="match status" value="1"/>
</dbReference>
<evidence type="ECO:0000259" key="8">
    <source>
        <dbReference type="Pfam" id="PF01416"/>
    </source>
</evidence>
<evidence type="ECO:0000256" key="3">
    <source>
        <dbReference type="ARBA" id="ARBA00023235"/>
    </source>
</evidence>
<comment type="catalytic activity">
    <reaction evidence="4 7">
        <text>uridine(38/39/40) in tRNA = pseudouridine(38/39/40) in tRNA</text>
        <dbReference type="Rhea" id="RHEA:22376"/>
        <dbReference type="Rhea" id="RHEA-COMP:10085"/>
        <dbReference type="Rhea" id="RHEA-COMP:10087"/>
        <dbReference type="ChEBI" id="CHEBI:65314"/>
        <dbReference type="ChEBI" id="CHEBI:65315"/>
        <dbReference type="EC" id="5.4.99.12"/>
    </reaction>
</comment>
<dbReference type="InterPro" id="IPR020103">
    <property type="entry name" value="PsdUridine_synth_cat_dom_sf"/>
</dbReference>
<feature type="active site" description="Nucleophile" evidence="4 5">
    <location>
        <position position="64"/>
    </location>
</feature>
<evidence type="ECO:0000256" key="1">
    <source>
        <dbReference type="ARBA" id="ARBA00009375"/>
    </source>
</evidence>
<protein>
    <recommendedName>
        <fullName evidence="4">tRNA pseudouridine synthase A</fullName>
        <ecNumber evidence="4">5.4.99.12</ecNumber>
    </recommendedName>
    <alternativeName>
        <fullName evidence="4">tRNA pseudouridine(38-40) synthase</fullName>
    </alternativeName>
    <alternativeName>
        <fullName evidence="4">tRNA pseudouridylate synthase I</fullName>
    </alternativeName>
    <alternativeName>
        <fullName evidence="4">tRNA-uridine isomerase I</fullName>
    </alternativeName>
</protein>
<dbReference type="InterPro" id="IPR020095">
    <property type="entry name" value="PsdUridine_synth_TruA_C"/>
</dbReference>
<evidence type="ECO:0000313" key="10">
    <source>
        <dbReference type="Proteomes" id="UP000176288"/>
    </source>
</evidence>
<dbReference type="Gene3D" id="3.30.70.660">
    <property type="entry name" value="Pseudouridine synthase I, catalytic domain, C-terminal subdomain"/>
    <property type="match status" value="1"/>
</dbReference>
<evidence type="ECO:0000256" key="7">
    <source>
        <dbReference type="RuleBase" id="RU003792"/>
    </source>
</evidence>
<dbReference type="HAMAP" id="MF_00171">
    <property type="entry name" value="TruA"/>
    <property type="match status" value="1"/>
</dbReference>
<dbReference type="Gene3D" id="3.30.70.580">
    <property type="entry name" value="Pseudouridine synthase I, catalytic domain, N-terminal subdomain"/>
    <property type="match status" value="1"/>
</dbReference>
<name>A0A1D9MIY2_9ACTO</name>
<keyword evidence="10" id="KW-1185">Reference proteome</keyword>
<dbReference type="GO" id="GO:0031119">
    <property type="term" value="P:tRNA pseudouridine synthesis"/>
    <property type="evidence" value="ECO:0007669"/>
    <property type="project" value="UniProtKB-UniRule"/>
</dbReference>
<dbReference type="OrthoDB" id="9811823at2"/>
<keyword evidence="2 4" id="KW-0819">tRNA processing</keyword>
<evidence type="ECO:0000256" key="6">
    <source>
        <dbReference type="PIRSR" id="PIRSR001430-2"/>
    </source>
</evidence>
<dbReference type="KEGG" id="avu:BK816_02190"/>
<dbReference type="PANTHER" id="PTHR11142">
    <property type="entry name" value="PSEUDOURIDYLATE SYNTHASE"/>
    <property type="match status" value="1"/>
</dbReference>
<dbReference type="Proteomes" id="UP000176288">
    <property type="component" value="Chromosome"/>
</dbReference>
<dbReference type="Pfam" id="PF01416">
    <property type="entry name" value="PseudoU_synth_1"/>
    <property type="match status" value="1"/>
</dbReference>
<dbReference type="EC" id="5.4.99.12" evidence="4"/>
<feature type="domain" description="Pseudouridine synthase I TruA alpha/beta" evidence="8">
    <location>
        <begin position="178"/>
        <end position="280"/>
    </location>
</feature>
<reference evidence="9 10" key="1">
    <citation type="submission" date="2016-10" db="EMBL/GenBank/DDBJ databases">
        <title>Actinomyces aegypiusis sp. nov., isolated from the Aegypius monachus in Qinghai Tibet Plateau China.</title>
        <authorList>
            <person name="Wang Y."/>
        </authorList>
    </citation>
    <scope>NUCLEOTIDE SEQUENCE [LARGE SCALE GENOMIC DNA]</scope>
    <source>
        <strain evidence="9 10">VUL4_3</strain>
    </source>
</reference>
<proteinExistence type="inferred from homology"/>
<dbReference type="SUPFAM" id="SSF55120">
    <property type="entry name" value="Pseudouridine synthase"/>
    <property type="match status" value="1"/>
</dbReference>
<dbReference type="PANTHER" id="PTHR11142:SF0">
    <property type="entry name" value="TRNA PSEUDOURIDINE SYNTHASE-LIKE 1"/>
    <property type="match status" value="1"/>
</dbReference>
<comment type="function">
    <text evidence="4">Formation of pseudouridine at positions 38, 39 and 40 in the anticodon stem and loop of transfer RNAs.</text>
</comment>
<dbReference type="AlphaFoldDB" id="A0A1D9MIY2"/>
<evidence type="ECO:0000256" key="5">
    <source>
        <dbReference type="PIRSR" id="PIRSR001430-1"/>
    </source>
</evidence>
<evidence type="ECO:0000256" key="4">
    <source>
        <dbReference type="HAMAP-Rule" id="MF_00171"/>
    </source>
</evidence>
<sequence>MHPYGIIQAMETTRKVRLDLAYDGTDFHGWAAQPGLRTVQGEIEKALALILQRPIALTVAGRTDAGVHASGQVACFDLTEDEWARLKPRHGVDDPGVALTRRLNGLLQRTSQGSGSDVVIYQTQLVPASFDARFSALGRHYSYRLADQLTCQHPTQRHNTTWLTKNAVPLDLAKMNEAATHCLGEHDFLSFCKPREGASTIRTLYQFEFTRLADGVVVADLHADAFCHSQVRSLVGAAVFVGSGKRPVGYLAELIAKPSRDNAAPLAPPEGLTLTKVDYPEGETALAEQAKAARRLRTCEECD</sequence>
<dbReference type="PIRSF" id="PIRSF001430">
    <property type="entry name" value="tRNA_psdUrid_synth"/>
    <property type="match status" value="1"/>
</dbReference>
<gene>
    <name evidence="4" type="primary">truA</name>
    <name evidence="9" type="ORF">BK816_02190</name>
</gene>
<evidence type="ECO:0000313" key="9">
    <source>
        <dbReference type="EMBL" id="AOZ72254.1"/>
    </source>
</evidence>
<dbReference type="InterPro" id="IPR020094">
    <property type="entry name" value="TruA/RsuA/RluB/E/F_N"/>
</dbReference>
<accession>A0A1D9MIY2</accession>
<evidence type="ECO:0000256" key="2">
    <source>
        <dbReference type="ARBA" id="ARBA00022694"/>
    </source>
</evidence>
<comment type="caution">
    <text evidence="4">Lacks conserved residue(s) required for the propagation of feature annotation.</text>
</comment>
<comment type="subunit">
    <text evidence="4">Homodimer.</text>
</comment>
<dbReference type="GO" id="GO:0160147">
    <property type="term" value="F:tRNA pseudouridine(38-40) synthase activity"/>
    <property type="evidence" value="ECO:0007669"/>
    <property type="project" value="UniProtKB-EC"/>
</dbReference>
<organism evidence="9 10">
    <name type="scientific">Boudabousia tangfeifanii</name>
    <dbReference type="NCBI Taxonomy" id="1912795"/>
    <lineage>
        <taxon>Bacteria</taxon>
        <taxon>Bacillati</taxon>
        <taxon>Actinomycetota</taxon>
        <taxon>Actinomycetes</taxon>
        <taxon>Actinomycetales</taxon>
        <taxon>Actinomycetaceae</taxon>
        <taxon>Boudabousia</taxon>
    </lineage>
</organism>
<dbReference type="GO" id="GO:0003723">
    <property type="term" value="F:RNA binding"/>
    <property type="evidence" value="ECO:0007669"/>
    <property type="project" value="InterPro"/>
</dbReference>
<dbReference type="NCBIfam" id="TIGR00071">
    <property type="entry name" value="hisT_truA"/>
    <property type="match status" value="1"/>
</dbReference>
<feature type="binding site" evidence="4 6">
    <location>
        <position position="141"/>
    </location>
    <ligand>
        <name>substrate</name>
    </ligand>
</feature>
<comment type="similarity">
    <text evidence="1 4 7">Belongs to the tRNA pseudouridine synthase TruA family.</text>
</comment>
<dbReference type="STRING" id="1912795.BK816_02190"/>
<dbReference type="InterPro" id="IPR020097">
    <property type="entry name" value="PsdUridine_synth_TruA_a/b_dom"/>
</dbReference>
<dbReference type="InterPro" id="IPR001406">
    <property type="entry name" value="PsdUridine_synth_TruA"/>
</dbReference>